<reference evidence="2 3" key="1">
    <citation type="submission" date="2019-08" db="EMBL/GenBank/DDBJ databases">
        <title>Lewinella sp. strain SSH13 Genome sequencing and assembly.</title>
        <authorList>
            <person name="Kim I."/>
        </authorList>
    </citation>
    <scope>NUCLEOTIDE SEQUENCE [LARGE SCALE GENOMIC DNA]</scope>
    <source>
        <strain evidence="2 3">SSH13</strain>
    </source>
</reference>
<accession>A0A5C7FT28</accession>
<proteinExistence type="predicted"/>
<dbReference type="EMBL" id="VOXD01000012">
    <property type="protein sequence ID" value="TXF89625.1"/>
    <property type="molecule type" value="Genomic_DNA"/>
</dbReference>
<evidence type="ECO:0000256" key="1">
    <source>
        <dbReference type="SAM" id="SignalP"/>
    </source>
</evidence>
<dbReference type="RefSeq" id="WP_147930455.1">
    <property type="nucleotide sequence ID" value="NZ_VOXD01000012.1"/>
</dbReference>
<feature type="chain" id="PRO_5022790385" evidence="1">
    <location>
        <begin position="21"/>
        <end position="166"/>
    </location>
</feature>
<comment type="caution">
    <text evidence="2">The sequence shown here is derived from an EMBL/GenBank/DDBJ whole genome shotgun (WGS) entry which is preliminary data.</text>
</comment>
<evidence type="ECO:0000313" key="3">
    <source>
        <dbReference type="Proteomes" id="UP000321907"/>
    </source>
</evidence>
<dbReference type="PROSITE" id="PS51257">
    <property type="entry name" value="PROKAR_LIPOPROTEIN"/>
    <property type="match status" value="1"/>
</dbReference>
<evidence type="ECO:0000313" key="2">
    <source>
        <dbReference type="EMBL" id="TXF89625.1"/>
    </source>
</evidence>
<dbReference type="OrthoDB" id="1492781at2"/>
<feature type="signal peptide" evidence="1">
    <location>
        <begin position="1"/>
        <end position="20"/>
    </location>
</feature>
<name>A0A5C7FT28_9BACT</name>
<organism evidence="2 3">
    <name type="scientific">Neolewinella aurantiaca</name>
    <dbReference type="NCBI Taxonomy" id="2602767"/>
    <lineage>
        <taxon>Bacteria</taxon>
        <taxon>Pseudomonadati</taxon>
        <taxon>Bacteroidota</taxon>
        <taxon>Saprospiria</taxon>
        <taxon>Saprospirales</taxon>
        <taxon>Lewinellaceae</taxon>
        <taxon>Neolewinella</taxon>
    </lineage>
</organism>
<sequence length="166" mass="18609">MRYFLSFLLLLSLLSACNSGTGRQEIDLTERTIANPADGVGHYVYALSLPESIAAGETLEIQMDWRTVGPADMRKRYDLEMRLNGPSTKIYRVDKSLNTVGEANLVNWINYFFDVPANFPAGSYSVEVRLLDETRVEGFVSLGFQQDMAAGDGFWRVAEIEIEALQ</sequence>
<keyword evidence="3" id="KW-1185">Reference proteome</keyword>
<dbReference type="Proteomes" id="UP000321907">
    <property type="component" value="Unassembled WGS sequence"/>
</dbReference>
<dbReference type="AlphaFoldDB" id="A0A5C7FT28"/>
<keyword evidence="1" id="KW-0732">Signal</keyword>
<gene>
    <name evidence="2" type="ORF">FUA23_09230</name>
</gene>
<protein>
    <submittedName>
        <fullName evidence="2">Uncharacterized protein</fullName>
    </submittedName>
</protein>